<sequence>MTMTSMDFLFLQFLSGRLCKETCNHDVQICKFPVMIVHIRNMTNPAFLLMPYAVVMAIA</sequence>
<dbReference type="EMBL" id="QEXL01000008">
    <property type="protein sequence ID" value="RBM07447.1"/>
    <property type="molecule type" value="Genomic_DNA"/>
</dbReference>
<protein>
    <submittedName>
        <fullName evidence="1">Uncharacterized protein</fullName>
    </submittedName>
</protein>
<accession>A0A365YWK1</accession>
<gene>
    <name evidence="1" type="ORF">NJLHNGOC_07275</name>
</gene>
<proteinExistence type="predicted"/>
<name>A0A365YWK1_9PROT</name>
<comment type="caution">
    <text evidence="1">The sequence shown here is derived from an EMBL/GenBank/DDBJ whole genome shotgun (WGS) entry which is preliminary data.</text>
</comment>
<evidence type="ECO:0000313" key="1">
    <source>
        <dbReference type="EMBL" id="RBM07447.1"/>
    </source>
</evidence>
<dbReference type="AlphaFoldDB" id="A0A365YWK1"/>
<dbReference type="Proteomes" id="UP000252680">
    <property type="component" value="Unassembled WGS sequence"/>
</dbReference>
<keyword evidence="2" id="KW-1185">Reference proteome</keyword>
<reference evidence="1 2" key="1">
    <citation type="submission" date="2018-05" db="EMBL/GenBank/DDBJ databases">
        <title>Komagataeibacter cocois sp. nov., for a novel cellulose- producing strain isolated from coconut milk.</title>
        <authorList>
            <person name="Liu L."/>
            <person name="Wang Y."/>
            <person name="Liu S."/>
            <person name="Bi J."/>
            <person name="Chen H."/>
            <person name="Deng J."/>
            <person name="Zhang C."/>
            <person name="Hu Q."/>
            <person name="Li C."/>
        </authorList>
    </citation>
    <scope>NUCLEOTIDE SEQUENCE [LARGE SCALE GENOMIC DNA]</scope>
    <source>
        <strain evidence="1 2">WE7</strain>
    </source>
</reference>
<evidence type="ECO:0000313" key="2">
    <source>
        <dbReference type="Proteomes" id="UP000252680"/>
    </source>
</evidence>
<organism evidence="1 2">
    <name type="scientific">Novacetimonas cocois</name>
    <dbReference type="NCBI Taxonomy" id="1747507"/>
    <lineage>
        <taxon>Bacteria</taxon>
        <taxon>Pseudomonadati</taxon>
        <taxon>Pseudomonadota</taxon>
        <taxon>Alphaproteobacteria</taxon>
        <taxon>Acetobacterales</taxon>
        <taxon>Acetobacteraceae</taxon>
        <taxon>Novacetimonas</taxon>
    </lineage>
</organism>